<evidence type="ECO:0000313" key="6">
    <source>
        <dbReference type="EMBL" id="RKN52817.1"/>
    </source>
</evidence>
<keyword evidence="3" id="KW-0804">Transcription</keyword>
<dbReference type="GO" id="GO:0003677">
    <property type="term" value="F:DNA binding"/>
    <property type="evidence" value="ECO:0007669"/>
    <property type="project" value="UniProtKB-KW"/>
</dbReference>
<proteinExistence type="predicted"/>
<dbReference type="Gene3D" id="3.30.450.40">
    <property type="match status" value="1"/>
</dbReference>
<dbReference type="InterPro" id="IPR005471">
    <property type="entry name" value="Tscrpt_reg_IclR_N"/>
</dbReference>
<sequence length="276" mass="29227">MAGGIRTPGTSVTARVLAILGAFDVTHPALTLSDLARRTGLPLATAHRLVGELVAWRALTRDADGAYRIGVRLWEAGLLSPLHTRLREVALPFLQDLHTAVRENVHLAVRDGDEALYVEKVTGHRAVPIISRVGGRLPLHATGVGKALLAFAPPAFVAAHLRRPLTRCTPYTIAEPGRLARELATVRARGWARTSEEMTLGSCSVAVPVRDADGTALASIGVVGHSLGAAPERLAPALREAAEQVAARLADTADDPYPTLQHAIALRGRAGRRAGT</sequence>
<dbReference type="PROSITE" id="PS51077">
    <property type="entry name" value="HTH_ICLR"/>
    <property type="match status" value="1"/>
</dbReference>
<name>A0A3B0A0F2_9ACTN</name>
<comment type="caution">
    <text evidence="6">The sequence shown here is derived from an EMBL/GenBank/DDBJ whole genome shotgun (WGS) entry which is preliminary data.</text>
</comment>
<dbReference type="EMBL" id="RBAN01000004">
    <property type="protein sequence ID" value="RKN52817.1"/>
    <property type="molecule type" value="Genomic_DNA"/>
</dbReference>
<dbReference type="InterPro" id="IPR050707">
    <property type="entry name" value="HTH_MetabolicPath_Reg"/>
</dbReference>
<evidence type="ECO:0000256" key="1">
    <source>
        <dbReference type="ARBA" id="ARBA00023015"/>
    </source>
</evidence>
<dbReference type="SMART" id="SM00346">
    <property type="entry name" value="HTH_ICLR"/>
    <property type="match status" value="1"/>
</dbReference>
<reference evidence="6 7" key="1">
    <citation type="journal article" date="2015" name="Int. J. Syst. Evol. Microbiol.">
        <title>Micromonospora costi sp. nov., isolated from a leaf of Costus speciosus.</title>
        <authorList>
            <person name="Thawai C."/>
        </authorList>
    </citation>
    <scope>NUCLEOTIDE SEQUENCE [LARGE SCALE GENOMIC DNA]</scope>
    <source>
        <strain evidence="6 7">CS1-12</strain>
    </source>
</reference>
<dbReference type="GO" id="GO:0045892">
    <property type="term" value="P:negative regulation of DNA-templated transcription"/>
    <property type="evidence" value="ECO:0007669"/>
    <property type="project" value="TreeGrafter"/>
</dbReference>
<feature type="domain" description="IclR-ED" evidence="5">
    <location>
        <begin position="72"/>
        <end position="251"/>
    </location>
</feature>
<keyword evidence="2" id="KW-0238">DNA-binding</keyword>
<feature type="domain" description="HTH iclR-type" evidence="4">
    <location>
        <begin position="10"/>
        <end position="71"/>
    </location>
</feature>
<protein>
    <submittedName>
        <fullName evidence="6">IclR family transcriptional regulator</fullName>
    </submittedName>
</protein>
<evidence type="ECO:0000256" key="3">
    <source>
        <dbReference type="ARBA" id="ARBA00023163"/>
    </source>
</evidence>
<dbReference type="InterPro" id="IPR036388">
    <property type="entry name" value="WH-like_DNA-bd_sf"/>
</dbReference>
<dbReference type="PANTHER" id="PTHR30136">
    <property type="entry name" value="HELIX-TURN-HELIX TRANSCRIPTIONAL REGULATOR, ICLR FAMILY"/>
    <property type="match status" value="1"/>
</dbReference>
<dbReference type="InterPro" id="IPR029016">
    <property type="entry name" value="GAF-like_dom_sf"/>
</dbReference>
<dbReference type="Pfam" id="PF09339">
    <property type="entry name" value="HTH_IclR"/>
    <property type="match status" value="1"/>
</dbReference>
<organism evidence="6 7">
    <name type="scientific">Micromonospora costi</name>
    <dbReference type="NCBI Taxonomy" id="1530042"/>
    <lineage>
        <taxon>Bacteria</taxon>
        <taxon>Bacillati</taxon>
        <taxon>Actinomycetota</taxon>
        <taxon>Actinomycetes</taxon>
        <taxon>Micromonosporales</taxon>
        <taxon>Micromonosporaceae</taxon>
        <taxon>Micromonospora</taxon>
    </lineage>
</organism>
<dbReference type="PANTHER" id="PTHR30136:SF24">
    <property type="entry name" value="HTH-TYPE TRANSCRIPTIONAL REPRESSOR ALLR"/>
    <property type="match status" value="1"/>
</dbReference>
<dbReference type="AlphaFoldDB" id="A0A3B0A0F2"/>
<evidence type="ECO:0000259" key="4">
    <source>
        <dbReference type="PROSITE" id="PS51077"/>
    </source>
</evidence>
<keyword evidence="1" id="KW-0805">Transcription regulation</keyword>
<dbReference type="SUPFAM" id="SSF55781">
    <property type="entry name" value="GAF domain-like"/>
    <property type="match status" value="1"/>
</dbReference>
<dbReference type="InterPro" id="IPR014757">
    <property type="entry name" value="Tscrpt_reg_IclR_C"/>
</dbReference>
<evidence type="ECO:0000259" key="5">
    <source>
        <dbReference type="PROSITE" id="PS51078"/>
    </source>
</evidence>
<gene>
    <name evidence="6" type="ORF">D7193_23615</name>
</gene>
<dbReference type="Proteomes" id="UP000279968">
    <property type="component" value="Unassembled WGS sequence"/>
</dbReference>
<dbReference type="Pfam" id="PF01614">
    <property type="entry name" value="IclR_C"/>
    <property type="match status" value="1"/>
</dbReference>
<dbReference type="PROSITE" id="PS51078">
    <property type="entry name" value="ICLR_ED"/>
    <property type="match status" value="1"/>
</dbReference>
<dbReference type="Gene3D" id="1.10.10.10">
    <property type="entry name" value="Winged helix-like DNA-binding domain superfamily/Winged helix DNA-binding domain"/>
    <property type="match status" value="1"/>
</dbReference>
<evidence type="ECO:0000256" key="2">
    <source>
        <dbReference type="ARBA" id="ARBA00023125"/>
    </source>
</evidence>
<dbReference type="GO" id="GO:0003700">
    <property type="term" value="F:DNA-binding transcription factor activity"/>
    <property type="evidence" value="ECO:0007669"/>
    <property type="project" value="TreeGrafter"/>
</dbReference>
<evidence type="ECO:0000313" key="7">
    <source>
        <dbReference type="Proteomes" id="UP000279968"/>
    </source>
</evidence>
<keyword evidence="7" id="KW-1185">Reference proteome</keyword>
<accession>A0A3B0A0F2</accession>
<dbReference type="InterPro" id="IPR036390">
    <property type="entry name" value="WH_DNA-bd_sf"/>
</dbReference>
<dbReference type="RefSeq" id="WP_120781724.1">
    <property type="nucleotide sequence ID" value="NZ_JBHLUP010000002.1"/>
</dbReference>
<dbReference type="SUPFAM" id="SSF46785">
    <property type="entry name" value="Winged helix' DNA-binding domain"/>
    <property type="match status" value="1"/>
</dbReference>
<dbReference type="OrthoDB" id="60629at2"/>